<organism evidence="1 2">
    <name type="scientific">Cudoniella acicularis</name>
    <dbReference type="NCBI Taxonomy" id="354080"/>
    <lineage>
        <taxon>Eukaryota</taxon>
        <taxon>Fungi</taxon>
        <taxon>Dikarya</taxon>
        <taxon>Ascomycota</taxon>
        <taxon>Pezizomycotina</taxon>
        <taxon>Leotiomycetes</taxon>
        <taxon>Helotiales</taxon>
        <taxon>Tricladiaceae</taxon>
        <taxon>Cudoniella</taxon>
    </lineage>
</organism>
<name>A0A8H4RXH1_9HELO</name>
<accession>A0A8H4RXH1</accession>
<gene>
    <name evidence="1" type="ORF">G7Y89_g836</name>
</gene>
<dbReference type="Proteomes" id="UP000566819">
    <property type="component" value="Unassembled WGS sequence"/>
</dbReference>
<evidence type="ECO:0000313" key="2">
    <source>
        <dbReference type="Proteomes" id="UP000566819"/>
    </source>
</evidence>
<keyword evidence="2" id="KW-1185">Reference proteome</keyword>
<evidence type="ECO:0000313" key="1">
    <source>
        <dbReference type="EMBL" id="KAF4637261.1"/>
    </source>
</evidence>
<dbReference type="EMBL" id="JAAMPI010000029">
    <property type="protein sequence ID" value="KAF4637261.1"/>
    <property type="molecule type" value="Genomic_DNA"/>
</dbReference>
<dbReference type="AlphaFoldDB" id="A0A8H4RXH1"/>
<comment type="caution">
    <text evidence="1">The sequence shown here is derived from an EMBL/GenBank/DDBJ whole genome shotgun (WGS) entry which is preliminary data.</text>
</comment>
<reference evidence="1 2" key="1">
    <citation type="submission" date="2020-03" db="EMBL/GenBank/DDBJ databases">
        <title>Draft Genome Sequence of Cudoniella acicularis.</title>
        <authorList>
            <person name="Buettner E."/>
            <person name="Kellner H."/>
        </authorList>
    </citation>
    <scope>NUCLEOTIDE SEQUENCE [LARGE SCALE GENOMIC DNA]</scope>
    <source>
        <strain evidence="1 2">DSM 108380</strain>
    </source>
</reference>
<protein>
    <submittedName>
        <fullName evidence="1">Uncharacterized protein</fullName>
    </submittedName>
</protein>
<sequence>MGSITSALYRQFDQLSNERLFGRTYSEHTRYGMYCLCRAGTVGCETPDYILSSVEFEYCQTNEDNEHHNDSKSTYWLKIKSLIDKVCPGEAEDLTLLANEINEQNGDPTRSMTHLSTYLKAFAAPEITSGAAIWHILFMYSKYQQIKERELLGKSPIPRHIDNHIHEEISFKVFRHIRESWHTHYQILLRMIFEAAGYYPYLSYRNVNDTLYCWVGLLRLERLISATYYKNLEESSKIAFESIRSPVNIQRFLGLVKRDLLDYTYSLTEWNNDKIAIHKKYFNPEDFLNFRKTKHSDPNIKKDLVASVEAYERTFQRECEVCLERRALEIIAQSRITSTCNHEPNVCLECLTRGLRRKP</sequence>
<proteinExistence type="predicted"/>